<gene>
    <name evidence="2" type="ORF">BFL38_14150</name>
</gene>
<dbReference type="EMBL" id="MDCO01000006">
    <property type="protein sequence ID" value="OEJ15428.1"/>
    <property type="molecule type" value="Genomic_DNA"/>
</dbReference>
<comment type="caution">
    <text evidence="2">The sequence shown here is derived from an EMBL/GenBank/DDBJ whole genome shotgun (WGS) entry which is preliminary data.</text>
</comment>
<evidence type="ECO:0000313" key="3">
    <source>
        <dbReference type="Proteomes" id="UP000095247"/>
    </source>
</evidence>
<evidence type="ECO:0000256" key="1">
    <source>
        <dbReference type="SAM" id="MobiDB-lite"/>
    </source>
</evidence>
<accession>A0A1E5NGY9</accession>
<dbReference type="RefSeq" id="WP_069725979.1">
    <property type="nucleotide sequence ID" value="NZ_MDCO01000006.1"/>
</dbReference>
<organism evidence="2 3">
    <name type="scientific">Brachyspira hampsonii</name>
    <dbReference type="NCBI Taxonomy" id="1287055"/>
    <lineage>
        <taxon>Bacteria</taxon>
        <taxon>Pseudomonadati</taxon>
        <taxon>Spirochaetota</taxon>
        <taxon>Spirochaetia</taxon>
        <taxon>Brachyspirales</taxon>
        <taxon>Brachyspiraceae</taxon>
        <taxon>Brachyspira</taxon>
    </lineage>
</organism>
<reference evidence="2 3" key="1">
    <citation type="submission" date="2016-08" db="EMBL/GenBank/DDBJ databases">
        <title>Characterization and recognition of Brachyspira hampsonii sp. nov., a novel intestinal spirochete that is pathogenic to pigs.</title>
        <authorList>
            <person name="Mirajkar N."/>
            <person name="La T."/>
            <person name="Phillips N."/>
            <person name="Hampson D."/>
            <person name="Gebhart C."/>
        </authorList>
    </citation>
    <scope>NUCLEOTIDE SEQUENCE [LARGE SCALE GENOMIC DNA]</scope>
    <source>
        <strain evidence="2 3">P280/1</strain>
    </source>
</reference>
<protein>
    <submittedName>
        <fullName evidence="2">Uncharacterized protein</fullName>
    </submittedName>
</protein>
<evidence type="ECO:0000313" key="2">
    <source>
        <dbReference type="EMBL" id="OEJ15428.1"/>
    </source>
</evidence>
<name>A0A1E5NGY9_9SPIR</name>
<sequence length="210" mass="24353">MEVTSNVSFEYPKEGYVKAVCLNASDGRYDKNEFNGRIRWTRRIFLIFEIDQKYTRGEYKGKNMIIHKEFVLSSSANSEFRKTLENWRKCKFGERYNENGTMTLMTKKKNNETGQIEEVKFRTESLCGANCILKLTNIGTDKTFIAITEISKLPKNEDPIIRENNIGYLPDYLAIKIALRPEVNPDELSEPIRGYADGYLGEEDDEEVPF</sequence>
<feature type="compositionally biased region" description="Acidic residues" evidence="1">
    <location>
        <begin position="200"/>
        <end position="210"/>
    </location>
</feature>
<dbReference type="Proteomes" id="UP000095247">
    <property type="component" value="Unassembled WGS sequence"/>
</dbReference>
<proteinExistence type="predicted"/>
<feature type="region of interest" description="Disordered" evidence="1">
    <location>
        <begin position="190"/>
        <end position="210"/>
    </location>
</feature>
<dbReference type="AlphaFoldDB" id="A0A1E5NGY9"/>